<organism evidence="1 2">
    <name type="scientific">Pseudonocardia aurantiaca</name>
    <dbReference type="NCBI Taxonomy" id="75290"/>
    <lineage>
        <taxon>Bacteria</taxon>
        <taxon>Bacillati</taxon>
        <taxon>Actinomycetota</taxon>
        <taxon>Actinomycetes</taxon>
        <taxon>Pseudonocardiales</taxon>
        <taxon>Pseudonocardiaceae</taxon>
        <taxon>Pseudonocardia</taxon>
    </lineage>
</organism>
<evidence type="ECO:0008006" key="3">
    <source>
        <dbReference type="Google" id="ProtNLM"/>
    </source>
</evidence>
<comment type="caution">
    <text evidence="1">The sequence shown here is derived from an EMBL/GenBank/DDBJ whole genome shotgun (WGS) entry which is preliminary data.</text>
</comment>
<name>A0ABW4FGR2_9PSEU</name>
<dbReference type="EMBL" id="JBHUCP010000005">
    <property type="protein sequence ID" value="MFD1529472.1"/>
    <property type="molecule type" value="Genomic_DNA"/>
</dbReference>
<gene>
    <name evidence="1" type="ORF">ACFSCY_08450</name>
</gene>
<evidence type="ECO:0000313" key="2">
    <source>
        <dbReference type="Proteomes" id="UP001597145"/>
    </source>
</evidence>
<proteinExistence type="predicted"/>
<dbReference type="Proteomes" id="UP001597145">
    <property type="component" value="Unassembled WGS sequence"/>
</dbReference>
<protein>
    <recommendedName>
        <fullName evidence="3">PE domain-containing protein</fullName>
    </recommendedName>
</protein>
<reference evidence="2" key="1">
    <citation type="journal article" date="2019" name="Int. J. Syst. Evol. Microbiol.">
        <title>The Global Catalogue of Microorganisms (GCM) 10K type strain sequencing project: providing services to taxonomists for standard genome sequencing and annotation.</title>
        <authorList>
            <consortium name="The Broad Institute Genomics Platform"/>
            <consortium name="The Broad Institute Genome Sequencing Center for Infectious Disease"/>
            <person name="Wu L."/>
            <person name="Ma J."/>
        </authorList>
    </citation>
    <scope>NUCLEOTIDE SEQUENCE [LARGE SCALE GENOMIC DNA]</scope>
    <source>
        <strain evidence="2">JCM 12165</strain>
    </source>
</reference>
<sequence>MPGQHLPVVLRLEPSALPSVRAAFDDALAELRPHLVRLGRDGYVPDAWLGDPISANVQAHYNSTVMDAPAGPYAALVAYEAELIKIRDNLQLLEDHYRRTEGDNTALWGRV</sequence>
<evidence type="ECO:0000313" key="1">
    <source>
        <dbReference type="EMBL" id="MFD1529472.1"/>
    </source>
</evidence>
<keyword evidence="2" id="KW-1185">Reference proteome</keyword>
<dbReference type="RefSeq" id="WP_343984306.1">
    <property type="nucleotide sequence ID" value="NZ_BAAAJG010000020.1"/>
</dbReference>
<accession>A0ABW4FGR2</accession>